<dbReference type="InterPro" id="IPR020472">
    <property type="entry name" value="WD40_PAC1"/>
</dbReference>
<dbReference type="HOGENOM" id="CLU_046581_1_0_1"/>
<keyword evidence="6" id="KW-0677">Repeat</keyword>
<dbReference type="PANTHER" id="PTHR46027">
    <property type="entry name" value="PEROXISOMAL TARGETING SIGNAL 2 RECEPTOR"/>
    <property type="match status" value="1"/>
</dbReference>
<keyword evidence="8" id="KW-0576">Peroxisome</keyword>
<sequence>MLRYHINGFSGYNIQYSPFFDNKLAVASASNYGLVGNGKLVILDILPDGTIKESNSFLTQDCLFDVAWNESHESQCLVAQGDGSLRLFDINLQKYPIAIFKEHKKEVLSCNWNLINKNLFLSSSWDGDVKVWSTARQASLITLSPIHTDPTAIVNTKSNINPSLNNVSQPILHPRSTAIRQPVTSASMQGNDNKNCIYQAQFSPHDPNIVACCSGTSYLTLFDLRQPTPNVQRGILTQSGYETLTLDFNKYRSHIIATSGVDKAIKMWDMRFIPSTFSPQSTSTTPILSRRQQEPINEIINAHDLAVKTIKWSPHHSNLMVSTSYDMTCKTWMDISYQNGTSNGRTNSLDPQRRNGCLAIMDKHSEFAFGVDWSLWGQPGFIASTGWDGNVFIWNTLR</sequence>
<dbReference type="GO" id="GO:0016560">
    <property type="term" value="P:protein import into peroxisome matrix, docking"/>
    <property type="evidence" value="ECO:0007669"/>
    <property type="project" value="EnsemblFungi"/>
</dbReference>
<dbReference type="GO" id="GO:0005778">
    <property type="term" value="C:peroxisomal membrane"/>
    <property type="evidence" value="ECO:0007669"/>
    <property type="project" value="EnsemblFungi"/>
</dbReference>
<protein>
    <recommendedName>
        <fullName evidence="10">Peroxin-7</fullName>
    </recommendedName>
</protein>
<evidence type="ECO:0000256" key="7">
    <source>
        <dbReference type="ARBA" id="ARBA00022927"/>
    </source>
</evidence>
<dbReference type="GO" id="GO:0062137">
    <property type="term" value="C:cargo receptor complex"/>
    <property type="evidence" value="ECO:0007669"/>
    <property type="project" value="EnsemblFungi"/>
</dbReference>
<comment type="similarity">
    <text evidence="9">Belongs to the WD repeat peroxin-7 family.</text>
</comment>
<keyword evidence="13" id="KW-1185">Reference proteome</keyword>
<dbReference type="PROSITE" id="PS50082">
    <property type="entry name" value="WD_REPEATS_2"/>
    <property type="match status" value="2"/>
</dbReference>
<evidence type="ECO:0000313" key="13">
    <source>
        <dbReference type="Proteomes" id="UP000000689"/>
    </source>
</evidence>
<dbReference type="PROSITE" id="PS00678">
    <property type="entry name" value="WD_REPEATS_1"/>
    <property type="match status" value="2"/>
</dbReference>
<name>G0WGR8_NAUDC</name>
<proteinExistence type="inferred from homology"/>
<keyword evidence="7" id="KW-0653">Protein transport</keyword>
<dbReference type="GO" id="GO:0005829">
    <property type="term" value="C:cytosol"/>
    <property type="evidence" value="ECO:0007669"/>
    <property type="project" value="UniProtKB-SubCell"/>
</dbReference>
<evidence type="ECO:0000256" key="3">
    <source>
        <dbReference type="ARBA" id="ARBA00022448"/>
    </source>
</evidence>
<dbReference type="OMA" id="FAVHWNL"/>
<dbReference type="SMART" id="SM00320">
    <property type="entry name" value="WD40"/>
    <property type="match status" value="6"/>
</dbReference>
<dbReference type="Pfam" id="PF00400">
    <property type="entry name" value="WD40"/>
    <property type="match status" value="2"/>
</dbReference>
<dbReference type="InterPro" id="IPR001680">
    <property type="entry name" value="WD40_rpt"/>
</dbReference>
<organism evidence="12 13">
    <name type="scientific">Naumovozyma dairenensis (strain ATCC 10597 / BCRC 20456 / CBS 421 / NBRC 0211 / NRRL Y-12639)</name>
    <name type="common">Saccharomyces dairenensis</name>
    <dbReference type="NCBI Taxonomy" id="1071378"/>
    <lineage>
        <taxon>Eukaryota</taxon>
        <taxon>Fungi</taxon>
        <taxon>Dikarya</taxon>
        <taxon>Ascomycota</taxon>
        <taxon>Saccharomycotina</taxon>
        <taxon>Saccharomycetes</taxon>
        <taxon>Saccharomycetales</taxon>
        <taxon>Saccharomycetaceae</taxon>
        <taxon>Naumovozyma</taxon>
    </lineage>
</organism>
<keyword evidence="5 11" id="KW-0853">WD repeat</keyword>
<dbReference type="OrthoDB" id="273771at2759"/>
<reference evidence="12 13" key="1">
    <citation type="journal article" date="2011" name="Proc. Natl. Acad. Sci. U.S.A.">
        <title>Evolutionary erosion of yeast sex chromosomes by mating-type switching accidents.</title>
        <authorList>
            <person name="Gordon J.L."/>
            <person name="Armisen D."/>
            <person name="Proux-Wera E."/>
            <person name="Oheigeartaigh S.S."/>
            <person name="Byrne K.P."/>
            <person name="Wolfe K.H."/>
        </authorList>
    </citation>
    <scope>NUCLEOTIDE SEQUENCE [LARGE SCALE GENOMIC DNA]</scope>
    <source>
        <strain evidence="13">ATCC 10597 / BCRC 20456 / CBS 421 / NBRC 0211 / NRRL Y-12639</strain>
    </source>
</reference>
<dbReference type="InterPro" id="IPR044536">
    <property type="entry name" value="PEX7"/>
</dbReference>
<accession>G0WGR8</accession>
<keyword evidence="3" id="KW-0813">Transport</keyword>
<evidence type="ECO:0000256" key="9">
    <source>
        <dbReference type="ARBA" id="ARBA00024017"/>
    </source>
</evidence>
<dbReference type="SUPFAM" id="SSF50978">
    <property type="entry name" value="WD40 repeat-like"/>
    <property type="match status" value="1"/>
</dbReference>
<dbReference type="EMBL" id="HE580276">
    <property type="protein sequence ID" value="CCD26996.1"/>
    <property type="molecule type" value="Genomic_DNA"/>
</dbReference>
<feature type="repeat" description="WD" evidence="11">
    <location>
        <begin position="300"/>
        <end position="332"/>
    </location>
</feature>
<keyword evidence="4" id="KW-0963">Cytoplasm</keyword>
<evidence type="ECO:0000256" key="6">
    <source>
        <dbReference type="ARBA" id="ARBA00022737"/>
    </source>
</evidence>
<evidence type="ECO:0000256" key="2">
    <source>
        <dbReference type="ARBA" id="ARBA00004514"/>
    </source>
</evidence>
<comment type="subcellular location">
    <subcellularLocation>
        <location evidence="2">Cytoplasm</location>
        <location evidence="2">Cytosol</location>
    </subcellularLocation>
    <subcellularLocation>
        <location evidence="1">Peroxisome matrix</location>
    </subcellularLocation>
</comment>
<evidence type="ECO:0000256" key="11">
    <source>
        <dbReference type="PROSITE-ProRule" id="PRU00221"/>
    </source>
</evidence>
<dbReference type="GO" id="GO:0005053">
    <property type="term" value="F:peroxisome matrix targeting signal-2 binding"/>
    <property type="evidence" value="ECO:0007669"/>
    <property type="project" value="EnsemblFungi"/>
</dbReference>
<dbReference type="GO" id="GO:0005782">
    <property type="term" value="C:peroxisomal matrix"/>
    <property type="evidence" value="ECO:0007669"/>
    <property type="project" value="UniProtKB-SubCell"/>
</dbReference>
<dbReference type="InterPro" id="IPR015943">
    <property type="entry name" value="WD40/YVTN_repeat-like_dom_sf"/>
</dbReference>
<dbReference type="AlphaFoldDB" id="G0WGR8"/>
<dbReference type="RefSeq" id="XP_003672239.1">
    <property type="nucleotide sequence ID" value="XM_003672191.1"/>
</dbReference>
<dbReference type="GeneID" id="11494176"/>
<evidence type="ECO:0000256" key="1">
    <source>
        <dbReference type="ARBA" id="ARBA00004253"/>
    </source>
</evidence>
<dbReference type="Gene3D" id="2.130.10.10">
    <property type="entry name" value="YVTN repeat-like/Quinoprotein amine dehydrogenase"/>
    <property type="match status" value="1"/>
</dbReference>
<dbReference type="PANTHER" id="PTHR46027:SF1">
    <property type="entry name" value="PEROXISOMAL TARGETING SIGNAL 2 RECEPTOR"/>
    <property type="match status" value="1"/>
</dbReference>
<dbReference type="eggNOG" id="KOG0277">
    <property type="taxonomic scope" value="Eukaryota"/>
</dbReference>
<dbReference type="KEGG" id="ndi:NDAI_0J01040"/>
<dbReference type="PRINTS" id="PR00320">
    <property type="entry name" value="GPROTEINBRPT"/>
</dbReference>
<evidence type="ECO:0000256" key="5">
    <source>
        <dbReference type="ARBA" id="ARBA00022574"/>
    </source>
</evidence>
<evidence type="ECO:0000256" key="4">
    <source>
        <dbReference type="ARBA" id="ARBA00022490"/>
    </source>
</evidence>
<dbReference type="STRING" id="1071378.G0WGR8"/>
<gene>
    <name evidence="12" type="primary">NDAI0J01040</name>
    <name evidence="12" type="ordered locus">NDAI_0J01040</name>
</gene>
<dbReference type="InterPro" id="IPR019775">
    <property type="entry name" value="WD40_repeat_CS"/>
</dbReference>
<dbReference type="InterPro" id="IPR036322">
    <property type="entry name" value="WD40_repeat_dom_sf"/>
</dbReference>
<evidence type="ECO:0000256" key="10">
    <source>
        <dbReference type="ARBA" id="ARBA00032565"/>
    </source>
</evidence>
<evidence type="ECO:0000256" key="8">
    <source>
        <dbReference type="ARBA" id="ARBA00023140"/>
    </source>
</evidence>
<evidence type="ECO:0000313" key="12">
    <source>
        <dbReference type="EMBL" id="CCD26996.1"/>
    </source>
</evidence>
<dbReference type="Proteomes" id="UP000000689">
    <property type="component" value="Chromosome 10"/>
</dbReference>
<feature type="repeat" description="WD" evidence="11">
    <location>
        <begin position="100"/>
        <end position="142"/>
    </location>
</feature>